<dbReference type="PANTHER" id="PTHR43668">
    <property type="entry name" value="ALLANTOINASE"/>
    <property type="match status" value="1"/>
</dbReference>
<proteinExistence type="inferred from homology"/>
<evidence type="ECO:0000256" key="1">
    <source>
        <dbReference type="ARBA" id="ARBA00001947"/>
    </source>
</evidence>
<keyword evidence="11" id="KW-1185">Reference proteome</keyword>
<dbReference type="Pfam" id="PF01979">
    <property type="entry name" value="Amidohydro_1"/>
    <property type="match status" value="1"/>
</dbReference>
<dbReference type="InterPro" id="IPR017593">
    <property type="entry name" value="Allantoinase"/>
</dbReference>
<evidence type="ECO:0000313" key="11">
    <source>
        <dbReference type="Proteomes" id="UP001642540"/>
    </source>
</evidence>
<evidence type="ECO:0000256" key="3">
    <source>
        <dbReference type="ARBA" id="ARBA00010368"/>
    </source>
</evidence>
<reference evidence="10 11" key="1">
    <citation type="submission" date="2024-08" db="EMBL/GenBank/DDBJ databases">
        <authorList>
            <person name="Cucini C."/>
            <person name="Frati F."/>
        </authorList>
    </citation>
    <scope>NUCLEOTIDE SEQUENCE [LARGE SCALE GENOMIC DNA]</scope>
</reference>
<dbReference type="NCBIfam" id="TIGR03178">
    <property type="entry name" value="allantoinase"/>
    <property type="match status" value="1"/>
</dbReference>
<protein>
    <recommendedName>
        <fullName evidence="5">allantoinase</fullName>
        <ecNumber evidence="5">3.5.2.5</ecNumber>
    </recommendedName>
</protein>
<dbReference type="PANTHER" id="PTHR43668:SF2">
    <property type="entry name" value="ALLANTOINASE"/>
    <property type="match status" value="1"/>
</dbReference>
<accession>A0ABP1PVR3</accession>
<keyword evidence="8" id="KW-0862">Zinc</keyword>
<dbReference type="SUPFAM" id="SSF51556">
    <property type="entry name" value="Metallo-dependent hydrolases"/>
    <property type="match status" value="1"/>
</dbReference>
<comment type="cofactor">
    <cofactor evidence="1">
        <name>Zn(2+)</name>
        <dbReference type="ChEBI" id="CHEBI:29105"/>
    </cofactor>
</comment>
<dbReference type="PROSITE" id="PS00482">
    <property type="entry name" value="DIHYDROOROTASE_1"/>
    <property type="match status" value="1"/>
</dbReference>
<evidence type="ECO:0000256" key="7">
    <source>
        <dbReference type="ARBA" id="ARBA00022801"/>
    </source>
</evidence>
<evidence type="ECO:0000256" key="6">
    <source>
        <dbReference type="ARBA" id="ARBA00022723"/>
    </source>
</evidence>
<evidence type="ECO:0000256" key="5">
    <source>
        <dbReference type="ARBA" id="ARBA00012863"/>
    </source>
</evidence>
<sequence>MQFLGKKLDGICGKRVLLDGELIPATIKISDGKITEIQRHVAGENAANMEGSIFNAGNHVVMPGIFDSHVHINEPGRTEWEGFFTATKAALAGGITTIIDMPLNSIPPTTTLDNLAIKLDSAKAKCHTDLGFWGGVVPGNIDSLKPLINKGVIGFKCFLICSGVDEFPHVNEDEVDQALNEIKGTNAVLAFHAETDCGTCANNNADPTQYSSFLASRPDEMELDAIKMVDRLCRKHKNVRCHIVHLSTAKALPILSKLKEDGFPITVETCPHYLTLNPQEISDRQTQYKCCPPIRDTENQNKLWNGLKTGVIDMIVSDHSPCTVDLKQPGKKDFMEAWGGISSVQFGLPIIWSQAESRGFDIPTLSRWMSEEPARLAGMSNVKGKLEINYNADIVIWNDEKTFEVTEDIVLHRNKITPYKGKTLKGKVLATILRGQLVYEDGNFSNINGRLLIN</sequence>
<keyword evidence="7" id="KW-0378">Hydrolase</keyword>
<dbReference type="PROSITE" id="PS01137">
    <property type="entry name" value="TATD_1"/>
    <property type="match status" value="1"/>
</dbReference>
<dbReference type="InterPro" id="IPR006680">
    <property type="entry name" value="Amidohydro-rel"/>
</dbReference>
<organism evidence="10 11">
    <name type="scientific">Orchesella dallaii</name>
    <dbReference type="NCBI Taxonomy" id="48710"/>
    <lineage>
        <taxon>Eukaryota</taxon>
        <taxon>Metazoa</taxon>
        <taxon>Ecdysozoa</taxon>
        <taxon>Arthropoda</taxon>
        <taxon>Hexapoda</taxon>
        <taxon>Collembola</taxon>
        <taxon>Entomobryomorpha</taxon>
        <taxon>Entomobryoidea</taxon>
        <taxon>Orchesellidae</taxon>
        <taxon>Orchesellinae</taxon>
        <taxon>Orchesella</taxon>
    </lineage>
</organism>
<dbReference type="InterPro" id="IPR002195">
    <property type="entry name" value="Dihydroorotase_CS"/>
</dbReference>
<dbReference type="Proteomes" id="UP001642540">
    <property type="component" value="Unassembled WGS sequence"/>
</dbReference>
<dbReference type="InterPro" id="IPR032466">
    <property type="entry name" value="Metal_Hydrolase"/>
</dbReference>
<dbReference type="EC" id="3.5.2.5" evidence="5"/>
<dbReference type="InterPro" id="IPR011059">
    <property type="entry name" value="Metal-dep_hydrolase_composite"/>
</dbReference>
<dbReference type="Gene3D" id="3.20.20.140">
    <property type="entry name" value="Metal-dependent hydrolases"/>
    <property type="match status" value="1"/>
</dbReference>
<feature type="domain" description="Amidohydrolase-related" evidence="9">
    <location>
        <begin position="60"/>
        <end position="438"/>
    </location>
</feature>
<comment type="caution">
    <text evidence="10">The sequence shown here is derived from an EMBL/GenBank/DDBJ whole genome shotgun (WGS) entry which is preliminary data.</text>
</comment>
<dbReference type="EMBL" id="CAXLJM020000007">
    <property type="protein sequence ID" value="CAL8072824.1"/>
    <property type="molecule type" value="Genomic_DNA"/>
</dbReference>
<evidence type="ECO:0000313" key="10">
    <source>
        <dbReference type="EMBL" id="CAL8072824.1"/>
    </source>
</evidence>
<evidence type="ECO:0000256" key="4">
    <source>
        <dbReference type="ARBA" id="ARBA00011881"/>
    </source>
</evidence>
<dbReference type="InterPro" id="IPR050138">
    <property type="entry name" value="DHOase/Allantoinase_Hydrolase"/>
</dbReference>
<evidence type="ECO:0000256" key="2">
    <source>
        <dbReference type="ARBA" id="ARBA00004968"/>
    </source>
</evidence>
<comment type="similarity">
    <text evidence="3">Belongs to the metallo-dependent hydrolases superfamily. Allantoinase family.</text>
</comment>
<name>A0ABP1PVR3_9HEXA</name>
<comment type="pathway">
    <text evidence="2">Nitrogen metabolism; (S)-allantoin degradation; allantoate from (S)-allantoin: step 1/1.</text>
</comment>
<gene>
    <name evidence="10" type="ORF">ODALV1_LOCUS2348</name>
</gene>
<evidence type="ECO:0000256" key="8">
    <source>
        <dbReference type="ARBA" id="ARBA00022833"/>
    </source>
</evidence>
<keyword evidence="6" id="KW-0479">Metal-binding</keyword>
<evidence type="ECO:0000259" key="9">
    <source>
        <dbReference type="Pfam" id="PF01979"/>
    </source>
</evidence>
<dbReference type="InterPro" id="IPR018228">
    <property type="entry name" value="DNase_TatD-rel_CS"/>
</dbReference>
<comment type="subunit">
    <text evidence="4">Homotetramer.</text>
</comment>
<dbReference type="SUPFAM" id="SSF51338">
    <property type="entry name" value="Composite domain of metallo-dependent hydrolases"/>
    <property type="match status" value="1"/>
</dbReference>